<sequence length="110" mass="12327">DNVNKVSCFLRFKFESGGRRNCNGRAQCAQVGDARVCVYVRVCVRVRACLLRDRSAAAERHSICPTAHNAMFIIRHVRLPRTSSRSRPAHGSHCDLTNSADSIRPEPEFS</sequence>
<evidence type="ECO:0000313" key="2">
    <source>
        <dbReference type="EMBL" id="CAH2208274.1"/>
    </source>
</evidence>
<evidence type="ECO:0000256" key="1">
    <source>
        <dbReference type="SAM" id="MobiDB-lite"/>
    </source>
</evidence>
<organism evidence="2 3">
    <name type="scientific">Pararge aegeria aegeria</name>
    <dbReference type="NCBI Taxonomy" id="348720"/>
    <lineage>
        <taxon>Eukaryota</taxon>
        <taxon>Metazoa</taxon>
        <taxon>Ecdysozoa</taxon>
        <taxon>Arthropoda</taxon>
        <taxon>Hexapoda</taxon>
        <taxon>Insecta</taxon>
        <taxon>Pterygota</taxon>
        <taxon>Neoptera</taxon>
        <taxon>Endopterygota</taxon>
        <taxon>Lepidoptera</taxon>
        <taxon>Glossata</taxon>
        <taxon>Ditrysia</taxon>
        <taxon>Papilionoidea</taxon>
        <taxon>Nymphalidae</taxon>
        <taxon>Satyrinae</taxon>
        <taxon>Satyrini</taxon>
        <taxon>Parargina</taxon>
        <taxon>Pararge</taxon>
    </lineage>
</organism>
<protein>
    <submittedName>
        <fullName evidence="2">Jg24149 protein</fullName>
    </submittedName>
</protein>
<dbReference type="AlphaFoldDB" id="A0A8S4QCA3"/>
<dbReference type="Proteomes" id="UP000838756">
    <property type="component" value="Unassembled WGS sequence"/>
</dbReference>
<feature type="region of interest" description="Disordered" evidence="1">
    <location>
        <begin position="82"/>
        <end position="110"/>
    </location>
</feature>
<name>A0A8S4QCA3_9NEOP</name>
<dbReference type="EMBL" id="CAKXAJ010002910">
    <property type="protein sequence ID" value="CAH2208274.1"/>
    <property type="molecule type" value="Genomic_DNA"/>
</dbReference>
<gene>
    <name evidence="2" type="primary">jg24149</name>
    <name evidence="2" type="ORF">PAEG_LOCUS890</name>
</gene>
<keyword evidence="3" id="KW-1185">Reference proteome</keyword>
<accession>A0A8S4QCA3</accession>
<comment type="caution">
    <text evidence="2">The sequence shown here is derived from an EMBL/GenBank/DDBJ whole genome shotgun (WGS) entry which is preliminary data.</text>
</comment>
<feature type="non-terminal residue" evidence="2">
    <location>
        <position position="1"/>
    </location>
</feature>
<evidence type="ECO:0000313" key="3">
    <source>
        <dbReference type="Proteomes" id="UP000838756"/>
    </source>
</evidence>
<reference evidence="2" key="1">
    <citation type="submission" date="2022-03" db="EMBL/GenBank/DDBJ databases">
        <authorList>
            <person name="Lindestad O."/>
        </authorList>
    </citation>
    <scope>NUCLEOTIDE SEQUENCE</scope>
</reference>
<proteinExistence type="predicted"/>